<dbReference type="PANTHER" id="PTHR32361">
    <property type="entry name" value="FERRIC/CUPRIC REDUCTASE TRANSMEMBRANE COMPONENT"/>
    <property type="match status" value="1"/>
</dbReference>
<keyword evidence="7" id="KW-0560">Oxidoreductase</keyword>
<evidence type="ECO:0000256" key="8">
    <source>
        <dbReference type="ARBA" id="ARBA00023065"/>
    </source>
</evidence>
<dbReference type="SFLD" id="SFLDS00052">
    <property type="entry name" value="Ferric_Reductase_Domain"/>
    <property type="match status" value="1"/>
</dbReference>
<dbReference type="InterPro" id="IPR051410">
    <property type="entry name" value="Ferric/Cupric_Reductase"/>
</dbReference>
<dbReference type="Pfam" id="PF08022">
    <property type="entry name" value="FAD_binding_8"/>
    <property type="match status" value="1"/>
</dbReference>
<keyword evidence="9 11" id="KW-0472">Membrane</keyword>
<accession>A0ABR3GFS6</accession>
<evidence type="ECO:0000256" key="4">
    <source>
        <dbReference type="ARBA" id="ARBA00022692"/>
    </source>
</evidence>
<dbReference type="Pfam" id="PF01794">
    <property type="entry name" value="Ferric_reduct"/>
    <property type="match status" value="1"/>
</dbReference>
<feature type="transmembrane region" description="Helical" evidence="11">
    <location>
        <begin position="124"/>
        <end position="146"/>
    </location>
</feature>
<evidence type="ECO:0000256" key="11">
    <source>
        <dbReference type="SAM" id="Phobius"/>
    </source>
</evidence>
<feature type="transmembrane region" description="Helical" evidence="11">
    <location>
        <begin position="247"/>
        <end position="266"/>
    </location>
</feature>
<evidence type="ECO:0000256" key="6">
    <source>
        <dbReference type="ARBA" id="ARBA00022989"/>
    </source>
</evidence>
<dbReference type="CDD" id="cd06186">
    <property type="entry name" value="NOX_Duox_like_FAD_NADP"/>
    <property type="match status" value="1"/>
</dbReference>
<keyword evidence="8" id="KW-0406">Ion transport</keyword>
<comment type="subcellular location">
    <subcellularLocation>
        <location evidence="1">Membrane</location>
        <topology evidence="1">Multi-pass membrane protein</topology>
    </subcellularLocation>
</comment>
<evidence type="ECO:0000313" key="13">
    <source>
        <dbReference type="EMBL" id="KAL0634713.1"/>
    </source>
</evidence>
<feature type="domain" description="FAD-binding FR-type" evidence="12">
    <location>
        <begin position="336"/>
        <end position="442"/>
    </location>
</feature>
<dbReference type="Pfam" id="PF08030">
    <property type="entry name" value="NAD_binding_6"/>
    <property type="match status" value="1"/>
</dbReference>
<dbReference type="SUPFAM" id="SSF52343">
    <property type="entry name" value="Ferredoxin reductase-like, C-terminal NADP-linked domain"/>
    <property type="match status" value="1"/>
</dbReference>
<keyword evidence="5" id="KW-0249">Electron transport</keyword>
<dbReference type="InterPro" id="IPR017927">
    <property type="entry name" value="FAD-bd_FR_type"/>
</dbReference>
<dbReference type="InterPro" id="IPR013112">
    <property type="entry name" value="FAD-bd_8"/>
</dbReference>
<dbReference type="InterPro" id="IPR013121">
    <property type="entry name" value="Fe_red_NAD-bd_6"/>
</dbReference>
<proteinExistence type="inferred from homology"/>
<protein>
    <recommendedName>
        <fullName evidence="12">FAD-binding FR-type domain-containing protein</fullName>
    </recommendedName>
</protein>
<feature type="transmembrane region" description="Helical" evidence="11">
    <location>
        <begin position="205"/>
        <end position="227"/>
    </location>
</feature>
<feature type="transmembrane region" description="Helical" evidence="11">
    <location>
        <begin position="58"/>
        <end position="80"/>
    </location>
</feature>
<evidence type="ECO:0000259" key="12">
    <source>
        <dbReference type="PROSITE" id="PS51384"/>
    </source>
</evidence>
<name>A0ABR3GFS6_9PEZI</name>
<dbReference type="EMBL" id="JBBBZM010000087">
    <property type="protein sequence ID" value="KAL0634713.1"/>
    <property type="molecule type" value="Genomic_DNA"/>
</dbReference>
<organism evidence="13 14">
    <name type="scientific">Discina gigas</name>
    <dbReference type="NCBI Taxonomy" id="1032678"/>
    <lineage>
        <taxon>Eukaryota</taxon>
        <taxon>Fungi</taxon>
        <taxon>Dikarya</taxon>
        <taxon>Ascomycota</taxon>
        <taxon>Pezizomycotina</taxon>
        <taxon>Pezizomycetes</taxon>
        <taxon>Pezizales</taxon>
        <taxon>Discinaceae</taxon>
        <taxon>Discina</taxon>
    </lineage>
</organism>
<keyword evidence="4 11" id="KW-0812">Transmembrane</keyword>
<dbReference type="InterPro" id="IPR013130">
    <property type="entry name" value="Fe3_Rdtase_TM_dom"/>
</dbReference>
<evidence type="ECO:0000256" key="10">
    <source>
        <dbReference type="SAM" id="MobiDB-lite"/>
    </source>
</evidence>
<reference evidence="13 14" key="1">
    <citation type="submission" date="2024-02" db="EMBL/GenBank/DDBJ databases">
        <title>Discinaceae phylogenomics.</title>
        <authorList>
            <person name="Dirks A.C."/>
            <person name="James T.Y."/>
        </authorList>
    </citation>
    <scope>NUCLEOTIDE SEQUENCE [LARGE SCALE GENOMIC DNA]</scope>
    <source>
        <strain evidence="13 14">ACD0624</strain>
    </source>
</reference>
<feature type="transmembrane region" description="Helical" evidence="11">
    <location>
        <begin position="278"/>
        <end position="294"/>
    </location>
</feature>
<evidence type="ECO:0000256" key="3">
    <source>
        <dbReference type="ARBA" id="ARBA00022448"/>
    </source>
</evidence>
<evidence type="ECO:0000313" key="14">
    <source>
        <dbReference type="Proteomes" id="UP001447188"/>
    </source>
</evidence>
<evidence type="ECO:0000256" key="7">
    <source>
        <dbReference type="ARBA" id="ARBA00023002"/>
    </source>
</evidence>
<evidence type="ECO:0000256" key="2">
    <source>
        <dbReference type="ARBA" id="ARBA00006278"/>
    </source>
</evidence>
<comment type="caution">
    <text evidence="13">The sequence shown here is derived from an EMBL/GenBank/DDBJ whole genome shotgun (WGS) entry which is preliminary data.</text>
</comment>
<keyword evidence="6 11" id="KW-1133">Transmembrane helix</keyword>
<dbReference type="InterPro" id="IPR039261">
    <property type="entry name" value="FNR_nucleotide-bd"/>
</dbReference>
<comment type="similarity">
    <text evidence="2">Belongs to the ferric reductase (FRE) family.</text>
</comment>
<dbReference type="SFLD" id="SFLDG01168">
    <property type="entry name" value="Ferric_reductase_subgroup_(FRE"/>
    <property type="match status" value="1"/>
</dbReference>
<evidence type="ECO:0000256" key="5">
    <source>
        <dbReference type="ARBA" id="ARBA00022982"/>
    </source>
</evidence>
<evidence type="ECO:0000256" key="1">
    <source>
        <dbReference type="ARBA" id="ARBA00004141"/>
    </source>
</evidence>
<keyword evidence="14" id="KW-1185">Reference proteome</keyword>
<dbReference type="Proteomes" id="UP001447188">
    <property type="component" value="Unassembled WGS sequence"/>
</dbReference>
<keyword evidence="3" id="KW-0813">Transport</keyword>
<feature type="transmembrane region" description="Helical" evidence="11">
    <location>
        <begin position="166"/>
        <end position="184"/>
    </location>
</feature>
<evidence type="ECO:0000256" key="9">
    <source>
        <dbReference type="ARBA" id="ARBA00023136"/>
    </source>
</evidence>
<gene>
    <name evidence="13" type="ORF">Q9L58_006378</name>
</gene>
<dbReference type="Gene3D" id="3.40.50.80">
    <property type="entry name" value="Nucleotide-binding domain of ferredoxin-NADP reductase (FNR) module"/>
    <property type="match status" value="1"/>
</dbReference>
<dbReference type="PROSITE" id="PS51384">
    <property type="entry name" value="FAD_FR"/>
    <property type="match status" value="1"/>
</dbReference>
<dbReference type="PANTHER" id="PTHR32361:SF3">
    <property type="entry name" value="REDUCTASE, PUTATIVE (AFU_ORTHOLOGUE AFUA_6G13750)-RELATED"/>
    <property type="match status" value="1"/>
</dbReference>
<sequence>MAEHPIVKRQHSHATGIPTGYWEGPRPAPYGNFEQGICEGVENCNYWGHFYQQHNSHILGMFITWGLIATVILITSIINFSSRQPGTQSRSGRAKRALGAFFRRHLLPQSLYGLFPHVTRLQGLMALLLTLYCVLFSFIGISYGTWVNPTEPPGRRIGFLEFSGDRTGCLAFAFVPLVFVLSSRDNIFSLVTGISYQHFNFLHRLVGRFIFGMTWVHTLLWSVELGIMYQPQPEKYVATWKKRYWKWGVGATALLTFLFVHSLRSVQRWTGYEMFRKSHEVVAVLFLGACWGHWPKLREWMIAGIAIVFFDRAIRYTRMFFIHMNWTSSETGTFGLHSFDGSIERLQDSDTIDVLVLRVKSSAVWNPGQHFFLTFPTLSFFESHPFTPSSLPTPGAALHEQLYIIRALNGQTKRLAQLCKDPNHHYPLPTIISGAYGTPVIDPTATHYQFVAGGTGVSFTLPLAEHILASAGPEKRQIEFVWIVRRAENLVWIRAELLELEKKAVAALGVELVIRIFVTRENAGGPASSVEGNGGGDVEKEGAAIVGGNMSWLENHHPSCRDIVEAFRDNCVGRIQVLGSGPSGLGRDLRESVARCNDGVRAWKGDVGGEVSLYWDSREY</sequence>
<feature type="region of interest" description="Disordered" evidence="10">
    <location>
        <begin position="1"/>
        <end position="20"/>
    </location>
</feature>